<dbReference type="PANTHER" id="PTHR43776">
    <property type="entry name" value="TRANSPORT ATP-BINDING PROTEIN"/>
    <property type="match status" value="1"/>
</dbReference>
<feature type="domain" description="ABC transporter" evidence="5">
    <location>
        <begin position="285"/>
        <end position="524"/>
    </location>
</feature>
<dbReference type="RefSeq" id="WP_109732164.1">
    <property type="nucleotide sequence ID" value="NZ_BAAACK010000009.1"/>
</dbReference>
<dbReference type="PANTHER" id="PTHR43776:SF8">
    <property type="entry name" value="ABC TRANSPORTER, ATP-BINDING PROTEIN"/>
    <property type="match status" value="1"/>
</dbReference>
<evidence type="ECO:0000256" key="3">
    <source>
        <dbReference type="ARBA" id="ARBA00022741"/>
    </source>
</evidence>
<dbReference type="OrthoDB" id="9806285at2"/>
<dbReference type="Proteomes" id="UP000245845">
    <property type="component" value="Unassembled WGS sequence"/>
</dbReference>
<dbReference type="CDD" id="cd03257">
    <property type="entry name" value="ABC_NikE_OppD_transporters"/>
    <property type="match status" value="2"/>
</dbReference>
<sequence length="608" mass="67685">MKLLSVQDLSVQFHDRYEGQEAVSHVSFEVGPGEIVGVVGESGSGKSTGMHAILGLLPKKAEITCGSMMLEGEDITPPGPKGCGRQRKEYERKMETVRGNQIAMVFQDPLTYLNPTVKIGRQITETIRAHRKVSHAEAKERAVELLDMVGIRNSTRRMGQYPFELSGGMRQRVVIAIALACEPKLLIADEPTTALDVTVQGQILELLKKISVETGTALLYVSHDLGAVASLCRRVLVMQEGRLVEEGTVEDIFYEPKHPYTQKLLSQATGLLKLPKEQHAASILLKVEHVSKDYFDAGRLHKSEKTEAVHDVSLQIGRGETYGLVGESGCGKSTLAGMVTQMLEPTAGKISYMGDKTKLKYPVQMIFQDPYASLNPRMCVQDILEEPLLLNTSDSRGERVRKVKEMLHLVGLKEEDAKKFPRAFSGGQRQRIGIARALILEPELLVCDEPVSALDVSIQEQILCLLEEIQEKKKLSYFFISHDLNVVKRISRRMGVMYAGSLVEAGNTKDIYEDPWHPYTKALLSAVLVPDPFKARRKKGILHTEEKKMEIPLGRGCPFAPRCGYASDLCFAGKPQKYQYGEREIACFLYSEEHAGKRRSGLKMTSQI</sequence>
<proteinExistence type="inferred from homology"/>
<comment type="similarity">
    <text evidence="1">Belongs to the ABC transporter superfamily.</text>
</comment>
<dbReference type="FunFam" id="3.40.50.300:FF:000016">
    <property type="entry name" value="Oligopeptide ABC transporter ATP-binding component"/>
    <property type="match status" value="1"/>
</dbReference>
<dbReference type="InterPro" id="IPR003593">
    <property type="entry name" value="AAA+_ATPase"/>
</dbReference>
<dbReference type="SUPFAM" id="SSF52540">
    <property type="entry name" value="P-loop containing nucleoside triphosphate hydrolases"/>
    <property type="match status" value="2"/>
</dbReference>
<dbReference type="NCBIfam" id="NF007739">
    <property type="entry name" value="PRK10419.1"/>
    <property type="match status" value="2"/>
</dbReference>
<protein>
    <submittedName>
        <fullName evidence="6">Peptide/nickel transport system ATP-binding protein</fullName>
    </submittedName>
</protein>
<evidence type="ECO:0000259" key="5">
    <source>
        <dbReference type="PROSITE" id="PS50893"/>
    </source>
</evidence>
<dbReference type="PROSITE" id="PS50893">
    <property type="entry name" value="ABC_TRANSPORTER_2"/>
    <property type="match status" value="2"/>
</dbReference>
<evidence type="ECO:0000313" key="6">
    <source>
        <dbReference type="EMBL" id="PWJ28373.1"/>
    </source>
</evidence>
<accession>A0A2Y9BIZ8</accession>
<dbReference type="InterPro" id="IPR017871">
    <property type="entry name" value="ABC_transporter-like_CS"/>
</dbReference>
<dbReference type="EMBL" id="QGDL01000009">
    <property type="protein sequence ID" value="PWJ28373.1"/>
    <property type="molecule type" value="Genomic_DNA"/>
</dbReference>
<dbReference type="GO" id="GO:0005524">
    <property type="term" value="F:ATP binding"/>
    <property type="evidence" value="ECO:0007669"/>
    <property type="project" value="UniProtKB-KW"/>
</dbReference>
<feature type="domain" description="ABC transporter" evidence="5">
    <location>
        <begin position="4"/>
        <end position="265"/>
    </location>
</feature>
<dbReference type="Pfam" id="PF08352">
    <property type="entry name" value="oligo_HPY"/>
    <property type="match status" value="2"/>
</dbReference>
<dbReference type="PROSITE" id="PS00211">
    <property type="entry name" value="ABC_TRANSPORTER_1"/>
    <property type="match status" value="2"/>
</dbReference>
<dbReference type="InterPro" id="IPR013563">
    <property type="entry name" value="Oligopep_ABC_C"/>
</dbReference>
<comment type="caution">
    <text evidence="6">The sequence shown here is derived from an EMBL/GenBank/DDBJ whole genome shotgun (WGS) entry which is preliminary data.</text>
</comment>
<keyword evidence="3" id="KW-0547">Nucleotide-binding</keyword>
<dbReference type="Pfam" id="PF00005">
    <property type="entry name" value="ABC_tran"/>
    <property type="match status" value="2"/>
</dbReference>
<dbReference type="NCBIfam" id="NF008453">
    <property type="entry name" value="PRK11308.1"/>
    <property type="match status" value="2"/>
</dbReference>
<evidence type="ECO:0000256" key="1">
    <source>
        <dbReference type="ARBA" id="ARBA00005417"/>
    </source>
</evidence>
<dbReference type="InterPro" id="IPR027417">
    <property type="entry name" value="P-loop_NTPase"/>
</dbReference>
<dbReference type="InterPro" id="IPR003439">
    <property type="entry name" value="ABC_transporter-like_ATP-bd"/>
</dbReference>
<organism evidence="6 7">
    <name type="scientific">Faecalicatena orotica</name>
    <dbReference type="NCBI Taxonomy" id="1544"/>
    <lineage>
        <taxon>Bacteria</taxon>
        <taxon>Bacillati</taxon>
        <taxon>Bacillota</taxon>
        <taxon>Clostridia</taxon>
        <taxon>Lachnospirales</taxon>
        <taxon>Lachnospiraceae</taxon>
        <taxon>Faecalicatena</taxon>
    </lineage>
</organism>
<dbReference type="InterPro" id="IPR050319">
    <property type="entry name" value="ABC_transp_ATP-bind"/>
</dbReference>
<dbReference type="NCBIfam" id="TIGR01727">
    <property type="entry name" value="oligo_HPY"/>
    <property type="match status" value="1"/>
</dbReference>
<dbReference type="Gene3D" id="3.40.50.300">
    <property type="entry name" value="P-loop containing nucleotide triphosphate hydrolases"/>
    <property type="match status" value="2"/>
</dbReference>
<dbReference type="GO" id="GO:0016887">
    <property type="term" value="F:ATP hydrolysis activity"/>
    <property type="evidence" value="ECO:0007669"/>
    <property type="project" value="InterPro"/>
</dbReference>
<gene>
    <name evidence="6" type="ORF">A8806_109257</name>
</gene>
<keyword evidence="4 6" id="KW-0067">ATP-binding</keyword>
<dbReference type="GO" id="GO:0055085">
    <property type="term" value="P:transmembrane transport"/>
    <property type="evidence" value="ECO:0007669"/>
    <property type="project" value="UniProtKB-ARBA"/>
</dbReference>
<keyword evidence="7" id="KW-1185">Reference proteome</keyword>
<reference evidence="6 7" key="1">
    <citation type="submission" date="2018-05" db="EMBL/GenBank/DDBJ databases">
        <title>The Hungate 1000. A catalogue of reference genomes from the rumen microbiome.</title>
        <authorList>
            <person name="Kelly W."/>
        </authorList>
    </citation>
    <scope>NUCLEOTIDE SEQUENCE [LARGE SCALE GENOMIC DNA]</scope>
    <source>
        <strain evidence="6 7">NLAE-zl-C242</strain>
    </source>
</reference>
<dbReference type="GO" id="GO:0015833">
    <property type="term" value="P:peptide transport"/>
    <property type="evidence" value="ECO:0007669"/>
    <property type="project" value="InterPro"/>
</dbReference>
<dbReference type="AlphaFoldDB" id="A0A2Y9BIZ8"/>
<evidence type="ECO:0000256" key="2">
    <source>
        <dbReference type="ARBA" id="ARBA00022448"/>
    </source>
</evidence>
<keyword evidence="2" id="KW-0813">Transport</keyword>
<name>A0A2Y9BIZ8_9FIRM</name>
<dbReference type="SMART" id="SM00382">
    <property type="entry name" value="AAA"/>
    <property type="match status" value="2"/>
</dbReference>
<evidence type="ECO:0000256" key="4">
    <source>
        <dbReference type="ARBA" id="ARBA00022840"/>
    </source>
</evidence>
<evidence type="ECO:0000313" key="7">
    <source>
        <dbReference type="Proteomes" id="UP000245845"/>
    </source>
</evidence>